<dbReference type="SMART" id="SM00387">
    <property type="entry name" value="HATPase_c"/>
    <property type="match status" value="1"/>
</dbReference>
<dbReference type="Pfam" id="PF02518">
    <property type="entry name" value="HATPase_c"/>
    <property type="match status" value="1"/>
</dbReference>
<dbReference type="InterPro" id="IPR003661">
    <property type="entry name" value="HisK_dim/P_dom"/>
</dbReference>
<dbReference type="InterPro" id="IPR036890">
    <property type="entry name" value="HATPase_C_sf"/>
</dbReference>
<dbReference type="PROSITE" id="PS50109">
    <property type="entry name" value="HIS_KIN"/>
    <property type="match status" value="1"/>
</dbReference>
<organism evidence="13 14">
    <name type="scientific">Mediterraneibacter gnavus</name>
    <name type="common">Ruminococcus gnavus</name>
    <dbReference type="NCBI Taxonomy" id="33038"/>
    <lineage>
        <taxon>Bacteria</taxon>
        <taxon>Bacillati</taxon>
        <taxon>Bacillota</taxon>
        <taxon>Clostridia</taxon>
        <taxon>Lachnospirales</taxon>
        <taxon>Lachnospiraceae</taxon>
        <taxon>Mediterraneibacter</taxon>
    </lineage>
</organism>
<evidence type="ECO:0000256" key="2">
    <source>
        <dbReference type="ARBA" id="ARBA00004141"/>
    </source>
</evidence>
<evidence type="ECO:0000256" key="9">
    <source>
        <dbReference type="ARBA" id="ARBA00023012"/>
    </source>
</evidence>
<evidence type="ECO:0000256" key="11">
    <source>
        <dbReference type="SAM" id="Phobius"/>
    </source>
</evidence>
<dbReference type="EC" id="2.7.13.3" evidence="3"/>
<dbReference type="Gene3D" id="3.30.565.10">
    <property type="entry name" value="Histidine kinase-like ATPase, C-terminal domain"/>
    <property type="match status" value="1"/>
</dbReference>
<protein>
    <recommendedName>
        <fullName evidence="3">histidine kinase</fullName>
        <ecNumber evidence="3">2.7.13.3</ecNumber>
    </recommendedName>
</protein>
<dbReference type="SUPFAM" id="SSF47384">
    <property type="entry name" value="Homodimeric domain of signal transducing histidine kinase"/>
    <property type="match status" value="1"/>
</dbReference>
<evidence type="ECO:0000256" key="4">
    <source>
        <dbReference type="ARBA" id="ARBA00022553"/>
    </source>
</evidence>
<keyword evidence="10 11" id="KW-0472">Membrane</keyword>
<reference evidence="13" key="1">
    <citation type="submission" date="2021-10" db="EMBL/GenBank/DDBJ databases">
        <title>Collection of gut derived symbiotic bacterial strains cultured from healthy donors.</title>
        <authorList>
            <person name="Lin H."/>
            <person name="Littmann E."/>
            <person name="Claire K."/>
            <person name="Pamer E."/>
        </authorList>
    </citation>
    <scope>NUCLEOTIDE SEQUENCE</scope>
    <source>
        <strain evidence="13">MSK.23.18</strain>
    </source>
</reference>
<dbReference type="Proteomes" id="UP001297370">
    <property type="component" value="Unassembled WGS sequence"/>
</dbReference>
<dbReference type="EMBL" id="JAJBOM010000016">
    <property type="protein sequence ID" value="MCB5619824.1"/>
    <property type="molecule type" value="Genomic_DNA"/>
</dbReference>
<sequence length="461" mass="51935">MGKKSIMRMLLTLSISQICYAFIAVMIFGIGTFFLVETGFILSPDVITQNVESVKNNALNGTLDEVSIPDYIEYTKLSESGNYVYGSIQDEELIKEVCEKGKVNQLRFMNGTTYELVSNSSEKWILGYKSATSQFSNNFLRNIFPSADLTIIICFLLVVIIGFLVILKLYRNRLSKELNKITNIQKTILSDDEEISELSSPLKEVNDILIILSEMEKTVKESTKKQLKQAQLLENSIQSLTHDIQTPATVVSGNLELLEETNMDIKQKEYVKYAQDGISKISEYVEELKTLAKLEQPKTKYVHFNEKYVDNLISLANQIARLKNVTVSVIQKDLTDDLLIEPKDVQKAFQNIISNAVGFSEKSSQIKLQFIKSKSEYIVSVIDNGKGFSKESLQKATQKFYSENKARSGSHYGLGLSIVEKIMNEHGGLLQIENLEVDNIIVGAKVSLIFPLKSNVHEKLS</sequence>
<evidence type="ECO:0000256" key="7">
    <source>
        <dbReference type="ARBA" id="ARBA00022777"/>
    </source>
</evidence>
<feature type="transmembrane region" description="Helical" evidence="11">
    <location>
        <begin position="12"/>
        <end position="36"/>
    </location>
</feature>
<dbReference type="InterPro" id="IPR050398">
    <property type="entry name" value="HssS/ArlS-like"/>
</dbReference>
<keyword evidence="6 11" id="KW-0812">Transmembrane</keyword>
<dbReference type="InterPro" id="IPR003594">
    <property type="entry name" value="HATPase_dom"/>
</dbReference>
<evidence type="ECO:0000259" key="12">
    <source>
        <dbReference type="PROSITE" id="PS50109"/>
    </source>
</evidence>
<name>A0AAJ1B668_MEDGN</name>
<evidence type="ECO:0000313" key="13">
    <source>
        <dbReference type="EMBL" id="MCB5619824.1"/>
    </source>
</evidence>
<dbReference type="GO" id="GO:0005886">
    <property type="term" value="C:plasma membrane"/>
    <property type="evidence" value="ECO:0007669"/>
    <property type="project" value="TreeGrafter"/>
</dbReference>
<keyword evidence="8 11" id="KW-1133">Transmembrane helix</keyword>
<proteinExistence type="predicted"/>
<dbReference type="InterPro" id="IPR008358">
    <property type="entry name" value="Sig_transdc_His_kin/Pase_MprB"/>
</dbReference>
<evidence type="ECO:0000256" key="5">
    <source>
        <dbReference type="ARBA" id="ARBA00022679"/>
    </source>
</evidence>
<dbReference type="AlphaFoldDB" id="A0AAJ1B668"/>
<keyword evidence="5" id="KW-0808">Transferase</keyword>
<dbReference type="InterPro" id="IPR036097">
    <property type="entry name" value="HisK_dim/P_sf"/>
</dbReference>
<evidence type="ECO:0000256" key="10">
    <source>
        <dbReference type="ARBA" id="ARBA00023136"/>
    </source>
</evidence>
<dbReference type="SMART" id="SM00388">
    <property type="entry name" value="HisKA"/>
    <property type="match status" value="1"/>
</dbReference>
<dbReference type="SUPFAM" id="SSF55874">
    <property type="entry name" value="ATPase domain of HSP90 chaperone/DNA topoisomerase II/histidine kinase"/>
    <property type="match status" value="1"/>
</dbReference>
<dbReference type="PANTHER" id="PTHR45528:SF8">
    <property type="entry name" value="HISTIDINE KINASE"/>
    <property type="match status" value="1"/>
</dbReference>
<dbReference type="PANTHER" id="PTHR45528">
    <property type="entry name" value="SENSOR HISTIDINE KINASE CPXA"/>
    <property type="match status" value="1"/>
</dbReference>
<evidence type="ECO:0000256" key="6">
    <source>
        <dbReference type="ARBA" id="ARBA00022692"/>
    </source>
</evidence>
<dbReference type="Pfam" id="PF00512">
    <property type="entry name" value="HisKA"/>
    <property type="match status" value="1"/>
</dbReference>
<evidence type="ECO:0000256" key="3">
    <source>
        <dbReference type="ARBA" id="ARBA00012438"/>
    </source>
</evidence>
<feature type="domain" description="Histidine kinase" evidence="12">
    <location>
        <begin position="239"/>
        <end position="454"/>
    </location>
</feature>
<evidence type="ECO:0000313" key="14">
    <source>
        <dbReference type="Proteomes" id="UP001297370"/>
    </source>
</evidence>
<comment type="subcellular location">
    <subcellularLocation>
        <location evidence="2">Membrane</location>
        <topology evidence="2">Multi-pass membrane protein</topology>
    </subcellularLocation>
</comment>
<evidence type="ECO:0000256" key="8">
    <source>
        <dbReference type="ARBA" id="ARBA00022989"/>
    </source>
</evidence>
<comment type="catalytic activity">
    <reaction evidence="1">
        <text>ATP + protein L-histidine = ADP + protein N-phospho-L-histidine.</text>
        <dbReference type="EC" id="2.7.13.3"/>
    </reaction>
</comment>
<dbReference type="Gene3D" id="1.10.287.130">
    <property type="match status" value="1"/>
</dbReference>
<keyword evidence="7 13" id="KW-0418">Kinase</keyword>
<keyword evidence="9" id="KW-0902">Two-component regulatory system</keyword>
<keyword evidence="4" id="KW-0597">Phosphoprotein</keyword>
<accession>A0AAJ1B668</accession>
<feature type="transmembrane region" description="Helical" evidence="11">
    <location>
        <begin position="149"/>
        <end position="170"/>
    </location>
</feature>
<dbReference type="GO" id="GO:0000155">
    <property type="term" value="F:phosphorelay sensor kinase activity"/>
    <property type="evidence" value="ECO:0007669"/>
    <property type="project" value="InterPro"/>
</dbReference>
<dbReference type="PRINTS" id="PR01780">
    <property type="entry name" value="LANTIREGPROT"/>
</dbReference>
<evidence type="ECO:0000256" key="1">
    <source>
        <dbReference type="ARBA" id="ARBA00000085"/>
    </source>
</evidence>
<dbReference type="RefSeq" id="WP_226972142.1">
    <property type="nucleotide sequence ID" value="NZ_JAAIQY010000047.1"/>
</dbReference>
<gene>
    <name evidence="13" type="ORF">LIQ08_11775</name>
</gene>
<dbReference type="CDD" id="cd00082">
    <property type="entry name" value="HisKA"/>
    <property type="match status" value="1"/>
</dbReference>
<comment type="caution">
    <text evidence="13">The sequence shown here is derived from an EMBL/GenBank/DDBJ whole genome shotgun (WGS) entry which is preliminary data.</text>
</comment>
<dbReference type="InterPro" id="IPR005467">
    <property type="entry name" value="His_kinase_dom"/>
</dbReference>